<evidence type="ECO:0000259" key="9">
    <source>
        <dbReference type="PROSITE" id="PS50850"/>
    </source>
</evidence>
<evidence type="ECO:0000313" key="10">
    <source>
        <dbReference type="EMBL" id="QDX91249.1"/>
    </source>
</evidence>
<dbReference type="OrthoDB" id="9793283at2"/>
<dbReference type="Gene3D" id="1.20.1250.20">
    <property type="entry name" value="MFS general substrate transporter like domains"/>
    <property type="match status" value="2"/>
</dbReference>
<accession>A0A518V2Q3</accession>
<keyword evidence="11" id="KW-1185">Reference proteome</keyword>
<evidence type="ECO:0000256" key="5">
    <source>
        <dbReference type="ARBA" id="ARBA00022989"/>
    </source>
</evidence>
<protein>
    <submittedName>
        <fullName evidence="10">MFS transporter</fullName>
    </submittedName>
</protein>
<reference evidence="10 11" key="1">
    <citation type="submission" date="2018-11" db="EMBL/GenBank/DDBJ databases">
        <title>Phylogenetic determinants of toxin gene distribution in genomes of Brevibacillus laterosporus.</title>
        <authorList>
            <person name="Glare T.R."/>
            <person name="Durrant A."/>
            <person name="Berry C."/>
            <person name="Palma L."/>
            <person name="Ormskirk M."/>
            <person name="Cox M.O."/>
        </authorList>
    </citation>
    <scope>NUCLEOTIDE SEQUENCE [LARGE SCALE GENOMIC DNA]</scope>
    <source>
        <strain evidence="10 11">1821L</strain>
    </source>
</reference>
<feature type="compositionally biased region" description="Basic and acidic residues" evidence="7">
    <location>
        <begin position="212"/>
        <end position="221"/>
    </location>
</feature>
<feature type="region of interest" description="Disordered" evidence="7">
    <location>
        <begin position="212"/>
        <end position="237"/>
    </location>
</feature>
<feature type="transmembrane region" description="Helical" evidence="8">
    <location>
        <begin position="172"/>
        <end position="190"/>
    </location>
</feature>
<keyword evidence="4 8" id="KW-0812">Transmembrane</keyword>
<evidence type="ECO:0000256" key="1">
    <source>
        <dbReference type="ARBA" id="ARBA00004651"/>
    </source>
</evidence>
<dbReference type="PANTHER" id="PTHR43414:SF1">
    <property type="entry name" value="PEPTIDE PERMEASE"/>
    <property type="match status" value="1"/>
</dbReference>
<feature type="transmembrane region" description="Helical" evidence="8">
    <location>
        <begin position="146"/>
        <end position="166"/>
    </location>
</feature>
<keyword evidence="5 8" id="KW-1133">Transmembrane helix</keyword>
<dbReference type="InterPro" id="IPR036259">
    <property type="entry name" value="MFS_trans_sf"/>
</dbReference>
<evidence type="ECO:0000256" key="4">
    <source>
        <dbReference type="ARBA" id="ARBA00022692"/>
    </source>
</evidence>
<name>A0A518V2Q3_BRELA</name>
<dbReference type="AlphaFoldDB" id="A0A518V2Q3"/>
<dbReference type="SUPFAM" id="SSF103473">
    <property type="entry name" value="MFS general substrate transporter"/>
    <property type="match status" value="1"/>
</dbReference>
<feature type="transmembrane region" description="Helical" evidence="8">
    <location>
        <begin position="50"/>
        <end position="73"/>
    </location>
</feature>
<feature type="transmembrane region" description="Helical" evidence="8">
    <location>
        <begin position="20"/>
        <end position="44"/>
    </location>
</feature>
<dbReference type="GO" id="GO:0022857">
    <property type="term" value="F:transmembrane transporter activity"/>
    <property type="evidence" value="ECO:0007669"/>
    <property type="project" value="InterPro"/>
</dbReference>
<evidence type="ECO:0000256" key="3">
    <source>
        <dbReference type="ARBA" id="ARBA00022475"/>
    </source>
</evidence>
<dbReference type="CDD" id="cd17329">
    <property type="entry name" value="MFS_MdtH_MDR_like"/>
    <property type="match status" value="1"/>
</dbReference>
<evidence type="ECO:0000256" key="8">
    <source>
        <dbReference type="SAM" id="Phobius"/>
    </source>
</evidence>
<keyword evidence="6 8" id="KW-0472">Membrane</keyword>
<keyword evidence="2" id="KW-0813">Transport</keyword>
<feature type="transmembrane region" description="Helical" evidence="8">
    <location>
        <begin position="398"/>
        <end position="428"/>
    </location>
</feature>
<dbReference type="InterPro" id="IPR020846">
    <property type="entry name" value="MFS_dom"/>
</dbReference>
<proteinExistence type="predicted"/>
<evidence type="ECO:0000256" key="6">
    <source>
        <dbReference type="ARBA" id="ARBA00023136"/>
    </source>
</evidence>
<evidence type="ECO:0000256" key="2">
    <source>
        <dbReference type="ARBA" id="ARBA00022448"/>
    </source>
</evidence>
<feature type="transmembrane region" description="Helical" evidence="8">
    <location>
        <begin position="286"/>
        <end position="311"/>
    </location>
</feature>
<comment type="subcellular location">
    <subcellularLocation>
        <location evidence="1">Cell membrane</location>
        <topology evidence="1">Multi-pass membrane protein</topology>
    </subcellularLocation>
</comment>
<feature type="transmembrane region" description="Helical" evidence="8">
    <location>
        <begin position="323"/>
        <end position="354"/>
    </location>
</feature>
<sequence length="450" mass="50301">MKFTNPMKKNWTQRYHITIWIRMFGAFITSLSSSMLAPFFLLYLHDKLDGAVLVPMLIVGLQPLTDIIVTLLGGGITDRLGRKPVMLLALTMQSIAMSGFMLADSVLSFALLYMLHGAGQSLFVPAQRAQIADVTTDSQRVEVFGLLNTISYIGLALGPVGGMLLFHYDPSWLFGIEAFSLFIYMLVCWWKLPETAPVSSAFRSSSDQAEALETKNKETRSSQRSGASSHVPPVPAGKHRFFSSHRITALITRYKHVLILMVYTLPISFFYAQTETTFRIYLQESFVNYVSIIATLSTIKAILAVALQLPLVKLTEHISFQRVMLLSCSCFMVTALAYGFSKSIVVLIVVQLFWTVGETIGLTRLHTYISEIAPPEERGRYFSLHGIHWDISRTFGPFLGGVVLLTFGGQTLFGICLILLLLSGFLFFRSPNLHKLTGQHVDFLKKTVIK</sequence>
<dbReference type="Pfam" id="PF07690">
    <property type="entry name" value="MFS_1"/>
    <property type="match status" value="1"/>
</dbReference>
<dbReference type="EMBL" id="CP033464">
    <property type="protein sequence ID" value="QDX91249.1"/>
    <property type="molecule type" value="Genomic_DNA"/>
</dbReference>
<organism evidence="10 11">
    <name type="scientific">Brevibacillus laterosporus</name>
    <name type="common">Bacillus laterosporus</name>
    <dbReference type="NCBI Taxonomy" id="1465"/>
    <lineage>
        <taxon>Bacteria</taxon>
        <taxon>Bacillati</taxon>
        <taxon>Bacillota</taxon>
        <taxon>Bacilli</taxon>
        <taxon>Bacillales</taxon>
        <taxon>Paenibacillaceae</taxon>
        <taxon>Brevibacillus</taxon>
    </lineage>
</organism>
<gene>
    <name evidence="10" type="ORF">EEL30_01940</name>
</gene>
<keyword evidence="3" id="KW-1003">Cell membrane</keyword>
<dbReference type="Proteomes" id="UP000319432">
    <property type="component" value="Chromosome"/>
</dbReference>
<feature type="transmembrane region" description="Helical" evidence="8">
    <location>
        <begin position="256"/>
        <end position="274"/>
    </location>
</feature>
<dbReference type="PANTHER" id="PTHR43414">
    <property type="entry name" value="MULTIDRUG RESISTANCE PROTEIN MDTG"/>
    <property type="match status" value="1"/>
</dbReference>
<dbReference type="GO" id="GO:0005886">
    <property type="term" value="C:plasma membrane"/>
    <property type="evidence" value="ECO:0007669"/>
    <property type="project" value="UniProtKB-SubCell"/>
</dbReference>
<evidence type="ECO:0000256" key="7">
    <source>
        <dbReference type="SAM" id="MobiDB-lite"/>
    </source>
</evidence>
<dbReference type="PROSITE" id="PS50850">
    <property type="entry name" value="MFS"/>
    <property type="match status" value="1"/>
</dbReference>
<feature type="domain" description="Major facilitator superfamily (MFS) profile" evidence="9">
    <location>
        <begin position="18"/>
        <end position="434"/>
    </location>
</feature>
<evidence type="ECO:0000313" key="11">
    <source>
        <dbReference type="Proteomes" id="UP000319432"/>
    </source>
</evidence>
<dbReference type="InterPro" id="IPR011701">
    <property type="entry name" value="MFS"/>
</dbReference>